<reference evidence="2 3" key="1">
    <citation type="journal article" date="2018" name="IMA Fungus">
        <title>IMA Genome-F 10: Nine draft genome sequences of Claviceps purpurea s.lat., including C. arundinis, C. humidiphila, and C. cf. spartinae, pseudomolecules for the pitch canker pathogen Fusarium circinatum, draft genome of Davidsoniella eucalypti, Grosmannia galeiformis, Quambalaria eucalypti, and Teratosphaeria destructans.</title>
        <authorList>
            <person name="Wingfield B.D."/>
            <person name="Liu M."/>
            <person name="Nguyen H.D."/>
            <person name="Lane F.A."/>
            <person name="Morgan S.W."/>
            <person name="De Vos L."/>
            <person name="Wilken P.M."/>
            <person name="Duong T.A."/>
            <person name="Aylward J."/>
            <person name="Coetzee M.P."/>
            <person name="Dadej K."/>
            <person name="De Beer Z.W."/>
            <person name="Findlay W."/>
            <person name="Havenga M."/>
            <person name="Kolarik M."/>
            <person name="Menzies J.G."/>
            <person name="Naidoo K."/>
            <person name="Pochopski O."/>
            <person name="Shoukouhi P."/>
            <person name="Santana Q.C."/>
            <person name="Seifert K.A."/>
            <person name="Soal N."/>
            <person name="Steenkamp E.T."/>
            <person name="Tatham C.T."/>
            <person name="van der Nest M.A."/>
            <person name="Wingfield M.J."/>
        </authorList>
    </citation>
    <scope>NUCLEOTIDE SEQUENCE [LARGE SCALE GENOMIC DNA]</scope>
    <source>
        <strain evidence="2">CMW44962</strain>
    </source>
</reference>
<organism evidence="2 3">
    <name type="scientific">Teratosphaeria destructans</name>
    <dbReference type="NCBI Taxonomy" id="418781"/>
    <lineage>
        <taxon>Eukaryota</taxon>
        <taxon>Fungi</taxon>
        <taxon>Dikarya</taxon>
        <taxon>Ascomycota</taxon>
        <taxon>Pezizomycotina</taxon>
        <taxon>Dothideomycetes</taxon>
        <taxon>Dothideomycetidae</taxon>
        <taxon>Mycosphaerellales</taxon>
        <taxon>Teratosphaeriaceae</taxon>
        <taxon>Teratosphaeria</taxon>
    </lineage>
</organism>
<dbReference type="AlphaFoldDB" id="A0A9W7W6W9"/>
<evidence type="ECO:0000256" key="1">
    <source>
        <dbReference type="SAM" id="MobiDB-lite"/>
    </source>
</evidence>
<dbReference type="OrthoDB" id="506431at2759"/>
<dbReference type="EMBL" id="RIBY02000058">
    <property type="protein sequence ID" value="KAH9845478.1"/>
    <property type="molecule type" value="Genomic_DNA"/>
</dbReference>
<keyword evidence="3" id="KW-1185">Reference proteome</keyword>
<accession>A0A9W7W6W9</accession>
<name>A0A9W7W6W9_9PEZI</name>
<gene>
    <name evidence="2" type="ORF">Tdes44962_MAKER06604</name>
</gene>
<proteinExistence type="predicted"/>
<feature type="region of interest" description="Disordered" evidence="1">
    <location>
        <begin position="471"/>
        <end position="490"/>
    </location>
</feature>
<feature type="compositionally biased region" description="Basic and acidic residues" evidence="1">
    <location>
        <begin position="31"/>
        <end position="43"/>
    </location>
</feature>
<feature type="compositionally biased region" description="Polar residues" evidence="1">
    <location>
        <begin position="262"/>
        <end position="275"/>
    </location>
</feature>
<evidence type="ECO:0000313" key="2">
    <source>
        <dbReference type="EMBL" id="KAH9845478.1"/>
    </source>
</evidence>
<comment type="caution">
    <text evidence="2">The sequence shown here is derived from an EMBL/GenBank/DDBJ whole genome shotgun (WGS) entry which is preliminary data.</text>
</comment>
<feature type="region of interest" description="Disordered" evidence="1">
    <location>
        <begin position="220"/>
        <end position="331"/>
    </location>
</feature>
<feature type="compositionally biased region" description="Basic and acidic residues" evidence="1">
    <location>
        <begin position="129"/>
        <end position="139"/>
    </location>
</feature>
<feature type="compositionally biased region" description="Basic and acidic residues" evidence="1">
    <location>
        <begin position="286"/>
        <end position="310"/>
    </location>
</feature>
<feature type="compositionally biased region" description="Low complexity" evidence="1">
    <location>
        <begin position="233"/>
        <end position="245"/>
    </location>
</feature>
<sequence length="490" mass="53918">MALHRGIQSAIFYYVSCAPCADARVRRKRRKEAERDRADKDHLATLMPDLYRHPSPSSTNPYWQADIVQGPLPVKGKRKTNTTNGDSQKGGRESKQDGSIAGSAQLSSVDLPRIKSRGSASHDGGGSQRHAEPRQRQDEQLWGSAQSYRSAQPPLPNGWNSSTVSSIGLARPATARTRDSVATFRSHRNPQINELHPATVTVVGSTDEIAWMLQPPPVAEVMEGLTPPPRARSMSGTSKLSMSSGAPMSRRASSRYGENVPPSATSLQISASPSRDNLARPNRYSTGKERGRGAADLTTDERDFADSPSKREKRKPSPIHIPQESEDSGRTIIHRPMLAPEPLQKPSQPIRKASSRPQLSTILSDSLIAAEVEPNDFYTPAETPKDNFWIGARVGRYTSSDGGSTNGRDRVGRRSPIVCKDGDFLSTRILATSPRTGDSRYAQPLADGEEAVDITDSWYTPELDISQWVHEQTKREGVKRRQSMDDRLVR</sequence>
<protein>
    <submittedName>
        <fullName evidence="2">Uncharacterized protein</fullName>
    </submittedName>
</protein>
<reference evidence="2 3" key="2">
    <citation type="journal article" date="2021" name="Curr. Genet.">
        <title>Genetic response to nitrogen starvation in the aggressive Eucalyptus foliar pathogen Teratosphaeria destructans.</title>
        <authorList>
            <person name="Havenga M."/>
            <person name="Wingfield B.D."/>
            <person name="Wingfield M.J."/>
            <person name="Dreyer L.L."/>
            <person name="Roets F."/>
            <person name="Aylward J."/>
        </authorList>
    </citation>
    <scope>NUCLEOTIDE SEQUENCE [LARGE SCALE GENOMIC DNA]</scope>
    <source>
        <strain evidence="2">CMW44962</strain>
    </source>
</reference>
<feature type="region of interest" description="Disordered" evidence="1">
    <location>
        <begin position="29"/>
        <end position="192"/>
    </location>
</feature>
<evidence type="ECO:0000313" key="3">
    <source>
        <dbReference type="Proteomes" id="UP001138500"/>
    </source>
</evidence>
<dbReference type="Proteomes" id="UP001138500">
    <property type="component" value="Unassembled WGS sequence"/>
</dbReference>